<dbReference type="InterPro" id="IPR029028">
    <property type="entry name" value="Alpha/beta_knot_MTases"/>
</dbReference>
<dbReference type="HOGENOM" id="CLU_021322_4_3_0"/>
<dbReference type="GO" id="GO:0008173">
    <property type="term" value="F:RNA methyltransferase activity"/>
    <property type="evidence" value="ECO:0007669"/>
    <property type="project" value="InterPro"/>
</dbReference>
<feature type="domain" description="tRNA/rRNA methyltransferase SpoU type" evidence="3">
    <location>
        <begin position="29"/>
        <end position="169"/>
    </location>
</feature>
<evidence type="ECO:0000256" key="2">
    <source>
        <dbReference type="ARBA" id="ARBA00022679"/>
    </source>
</evidence>
<sequence>MSDKPRLRQLKAKALKDFLRGVQRPEVDLVFLLQDLEDPVNVGAAFRIADGCEASEIILTGKTPTPPDSTIAGVGRGAHRRIPWRYVEHADEALVELKGMGYMACAIEVAEGAVPYYSLKYPDRVCLVVGHEYHGVTTRTLSVCDNAVYIPMYGKIKSLNVHVALAVVAFHVLHQQLICG</sequence>
<evidence type="ECO:0000256" key="1">
    <source>
        <dbReference type="ARBA" id="ARBA00022603"/>
    </source>
</evidence>
<dbReference type="AlphaFoldDB" id="D1CEQ6"/>
<proteinExistence type="predicted"/>
<dbReference type="PANTHER" id="PTHR46429">
    <property type="entry name" value="23S RRNA (GUANOSINE-2'-O-)-METHYLTRANSFERASE RLMB"/>
    <property type="match status" value="1"/>
</dbReference>
<reference evidence="5" key="1">
    <citation type="journal article" date="2010" name="Stand. Genomic Sci.">
        <title>Complete genome sequence of 'Thermobaculum terrenum' type strain (YNP1).</title>
        <authorList>
            <person name="Kiss H."/>
            <person name="Cleland D."/>
            <person name="Lapidus A."/>
            <person name="Lucas S."/>
            <person name="Glavina Del Rio T."/>
            <person name="Nolan M."/>
            <person name="Tice H."/>
            <person name="Han C."/>
            <person name="Goodwin L."/>
            <person name="Pitluck S."/>
            <person name="Liolios K."/>
            <person name="Ivanova N."/>
            <person name="Mavromatis K."/>
            <person name="Ovchinnikova G."/>
            <person name="Pati A."/>
            <person name="Chen A."/>
            <person name="Palaniappan K."/>
            <person name="Land M."/>
            <person name="Hauser L."/>
            <person name="Chang Y."/>
            <person name="Jeffries C."/>
            <person name="Lu M."/>
            <person name="Brettin T."/>
            <person name="Detter J."/>
            <person name="Goker M."/>
            <person name="Tindall B."/>
            <person name="Beck B."/>
            <person name="McDermott T."/>
            <person name="Woyke T."/>
            <person name="Bristow J."/>
            <person name="Eisen J."/>
            <person name="Markowitz V."/>
            <person name="Hugenholtz P."/>
            <person name="Kyrpides N."/>
            <person name="Klenk H."/>
            <person name="Cheng J."/>
        </authorList>
    </citation>
    <scope>NUCLEOTIDE SEQUENCE [LARGE SCALE GENOMIC DNA]</scope>
    <source>
        <strain evidence="5">ATCC BAA-798 / YNP1</strain>
    </source>
</reference>
<dbReference type="STRING" id="525904.Tter_0491"/>
<dbReference type="SUPFAM" id="SSF75217">
    <property type="entry name" value="alpha/beta knot"/>
    <property type="match status" value="1"/>
</dbReference>
<dbReference type="KEGG" id="ttr:Tter_0491"/>
<evidence type="ECO:0000259" key="3">
    <source>
        <dbReference type="Pfam" id="PF00588"/>
    </source>
</evidence>
<dbReference type="InterPro" id="IPR029026">
    <property type="entry name" value="tRNA_m1G_MTases_N"/>
</dbReference>
<dbReference type="PANTHER" id="PTHR46429:SF1">
    <property type="entry name" value="23S RRNA (GUANOSINE-2'-O-)-METHYLTRANSFERASE RLMB"/>
    <property type="match status" value="1"/>
</dbReference>
<keyword evidence="5" id="KW-1185">Reference proteome</keyword>
<dbReference type="eggNOG" id="COG0566">
    <property type="taxonomic scope" value="Bacteria"/>
</dbReference>
<dbReference type="GO" id="GO:0003723">
    <property type="term" value="F:RNA binding"/>
    <property type="evidence" value="ECO:0007669"/>
    <property type="project" value="InterPro"/>
</dbReference>
<dbReference type="EMBL" id="CP001825">
    <property type="protein sequence ID" value="ACZ41412.1"/>
    <property type="molecule type" value="Genomic_DNA"/>
</dbReference>
<gene>
    <name evidence="4" type="ordered locus">Tter_0491</name>
</gene>
<evidence type="ECO:0000313" key="5">
    <source>
        <dbReference type="Proteomes" id="UP000000323"/>
    </source>
</evidence>
<dbReference type="InterPro" id="IPR001537">
    <property type="entry name" value="SpoU_MeTrfase"/>
</dbReference>
<dbReference type="GO" id="GO:0005829">
    <property type="term" value="C:cytosol"/>
    <property type="evidence" value="ECO:0007669"/>
    <property type="project" value="TreeGrafter"/>
</dbReference>
<dbReference type="Pfam" id="PF00588">
    <property type="entry name" value="SpoU_methylase"/>
    <property type="match status" value="1"/>
</dbReference>
<dbReference type="CDD" id="cd18097">
    <property type="entry name" value="SpoU-like"/>
    <property type="match status" value="1"/>
</dbReference>
<organism evidence="4 5">
    <name type="scientific">Thermobaculum terrenum (strain ATCC BAA-798 / CCMEE 7001 / YNP1)</name>
    <dbReference type="NCBI Taxonomy" id="525904"/>
    <lineage>
        <taxon>Bacteria</taxon>
        <taxon>Bacillati</taxon>
        <taxon>Chloroflexota</taxon>
        <taxon>Chloroflexia</taxon>
        <taxon>Candidatus Thermobaculales</taxon>
        <taxon>Candidatus Thermobaculaceae</taxon>
        <taxon>Thermobaculum</taxon>
    </lineage>
</organism>
<dbReference type="RefSeq" id="WP_012874447.1">
    <property type="nucleotide sequence ID" value="NC_013525.1"/>
</dbReference>
<evidence type="ECO:0000313" key="4">
    <source>
        <dbReference type="EMBL" id="ACZ41412.1"/>
    </source>
</evidence>
<name>D1CEQ6_THET1</name>
<dbReference type="GO" id="GO:0032259">
    <property type="term" value="P:methylation"/>
    <property type="evidence" value="ECO:0007669"/>
    <property type="project" value="UniProtKB-KW"/>
</dbReference>
<keyword evidence="1 4" id="KW-0489">Methyltransferase</keyword>
<protein>
    <submittedName>
        <fullName evidence="4">tRNA/rRNA methyltransferase (SpoU)</fullName>
    </submittedName>
</protein>
<dbReference type="InterPro" id="IPR004441">
    <property type="entry name" value="rRNA_MeTrfase_TrmH"/>
</dbReference>
<dbReference type="Proteomes" id="UP000000323">
    <property type="component" value="Chromosome 1"/>
</dbReference>
<dbReference type="GO" id="GO:0006396">
    <property type="term" value="P:RNA processing"/>
    <property type="evidence" value="ECO:0007669"/>
    <property type="project" value="InterPro"/>
</dbReference>
<keyword evidence="2 4" id="KW-0808">Transferase</keyword>
<dbReference type="Gene3D" id="3.40.1280.10">
    <property type="match status" value="1"/>
</dbReference>
<dbReference type="OrthoDB" id="9795352at2"/>
<accession>D1CEQ6</accession>